<dbReference type="SUPFAM" id="SSF160059">
    <property type="entry name" value="PriA/YqbF domain"/>
    <property type="match status" value="1"/>
</dbReference>
<evidence type="ECO:0000256" key="1">
    <source>
        <dbReference type="SAM" id="Phobius"/>
    </source>
</evidence>
<sequence>MESEEYLSINRLENHRKIHMPKKILSFACVFAAIGTAYYSLQIEDEIELNQEKNINLFKQDRIKVEVKDTIYFAMENYTDVFNTGKTKGVSMFTLNQKKQKEYKLRIFKSYESDEVDFEEKLPSEPKNVKYYNDDVRIIVYQNRSLQFNHPLLGKIMSPENIQVVDSAWTADKTLFIIYEGEIEDYSYWQTVHPFWGVSVMYVQTADNLGKRTAIERYEKRILYIINDILEVDFSYTNCAKEMSTADEDILWIINCQRNQVMRAGRSLDKTWISFPALSADKIAAIDKDRVLLLRKQSFRLVTVNTYRLQYY</sequence>
<keyword evidence="1" id="KW-1133">Transmembrane helix</keyword>
<name>A0A078APL2_STYLE</name>
<gene>
    <name evidence="2" type="primary">Contig5860.g265</name>
    <name evidence="2" type="ORF">STYLEM_12944</name>
</gene>
<organism evidence="2 3">
    <name type="scientific">Stylonychia lemnae</name>
    <name type="common">Ciliate</name>
    <dbReference type="NCBI Taxonomy" id="5949"/>
    <lineage>
        <taxon>Eukaryota</taxon>
        <taxon>Sar</taxon>
        <taxon>Alveolata</taxon>
        <taxon>Ciliophora</taxon>
        <taxon>Intramacronucleata</taxon>
        <taxon>Spirotrichea</taxon>
        <taxon>Stichotrichia</taxon>
        <taxon>Sporadotrichida</taxon>
        <taxon>Oxytrichidae</taxon>
        <taxon>Stylonychinae</taxon>
        <taxon>Stylonychia</taxon>
    </lineage>
</organism>
<dbReference type="EMBL" id="CCKQ01012285">
    <property type="protein sequence ID" value="CDW83891.1"/>
    <property type="molecule type" value="Genomic_DNA"/>
</dbReference>
<protein>
    <submittedName>
        <fullName evidence="2">Uncharacterized protein</fullName>
    </submittedName>
</protein>
<feature type="transmembrane region" description="Helical" evidence="1">
    <location>
        <begin position="24"/>
        <end position="41"/>
    </location>
</feature>
<dbReference type="Proteomes" id="UP000039865">
    <property type="component" value="Unassembled WGS sequence"/>
</dbReference>
<keyword evidence="1" id="KW-0812">Transmembrane</keyword>
<dbReference type="AlphaFoldDB" id="A0A078APL2"/>
<accession>A0A078APL2</accession>
<keyword evidence="3" id="KW-1185">Reference proteome</keyword>
<proteinExistence type="predicted"/>
<dbReference type="InParanoid" id="A0A078APL2"/>
<reference evidence="2 3" key="1">
    <citation type="submission" date="2014-06" db="EMBL/GenBank/DDBJ databases">
        <authorList>
            <person name="Swart Estienne"/>
        </authorList>
    </citation>
    <scope>NUCLEOTIDE SEQUENCE [LARGE SCALE GENOMIC DNA]</scope>
    <source>
        <strain evidence="2 3">130c</strain>
    </source>
</reference>
<keyword evidence="1" id="KW-0472">Membrane</keyword>
<evidence type="ECO:0000313" key="3">
    <source>
        <dbReference type="Proteomes" id="UP000039865"/>
    </source>
</evidence>
<evidence type="ECO:0000313" key="2">
    <source>
        <dbReference type="EMBL" id="CDW83891.1"/>
    </source>
</evidence>